<evidence type="ECO:0000256" key="4">
    <source>
        <dbReference type="ARBA" id="ARBA00005189"/>
    </source>
</evidence>
<keyword evidence="8" id="KW-1003">Cell membrane</keyword>
<comment type="catalytic activity">
    <reaction evidence="1 18">
        <text>a 1,2-diacyl-sn-glycero-3-phosphate + CTP + H(+) = a CDP-1,2-diacyl-sn-glycerol + diphosphate</text>
        <dbReference type="Rhea" id="RHEA:16229"/>
        <dbReference type="ChEBI" id="CHEBI:15378"/>
        <dbReference type="ChEBI" id="CHEBI:33019"/>
        <dbReference type="ChEBI" id="CHEBI:37563"/>
        <dbReference type="ChEBI" id="CHEBI:58332"/>
        <dbReference type="ChEBI" id="CHEBI:58608"/>
        <dbReference type="EC" id="2.7.7.41"/>
    </reaction>
</comment>
<dbReference type="Proteomes" id="UP001223420">
    <property type="component" value="Unassembled WGS sequence"/>
</dbReference>
<comment type="subcellular location">
    <subcellularLocation>
        <location evidence="2">Cell membrane</location>
        <topology evidence="2">Multi-pass membrane protein</topology>
    </subcellularLocation>
</comment>
<comment type="similarity">
    <text evidence="5 18">Belongs to the CDS family.</text>
</comment>
<evidence type="ECO:0000256" key="11">
    <source>
        <dbReference type="ARBA" id="ARBA00022692"/>
    </source>
</evidence>
<dbReference type="GO" id="GO:0004605">
    <property type="term" value="F:phosphatidate cytidylyltransferase activity"/>
    <property type="evidence" value="ECO:0007669"/>
    <property type="project" value="UniProtKB-EC"/>
</dbReference>
<dbReference type="Pfam" id="PF01148">
    <property type="entry name" value="CTP_transf_1"/>
    <property type="match status" value="1"/>
</dbReference>
<evidence type="ECO:0000256" key="10">
    <source>
        <dbReference type="ARBA" id="ARBA00022679"/>
    </source>
</evidence>
<protein>
    <recommendedName>
        <fullName evidence="7 18">Phosphatidate cytidylyltransferase</fullName>
        <ecNumber evidence="6 18">2.7.7.41</ecNumber>
    </recommendedName>
</protein>
<proteinExistence type="inferred from homology"/>
<evidence type="ECO:0000313" key="21">
    <source>
        <dbReference type="Proteomes" id="UP001223420"/>
    </source>
</evidence>
<evidence type="ECO:0000256" key="3">
    <source>
        <dbReference type="ARBA" id="ARBA00005119"/>
    </source>
</evidence>
<feature type="transmembrane region" description="Helical" evidence="19">
    <location>
        <begin position="88"/>
        <end position="108"/>
    </location>
</feature>
<sequence length="285" mass="28536">MTSTAPPAARPSGRRELWLRVASGVVLAPAILAALVYGGWPFAGIWLAAGIIGFAEWMVMSRTEPREVLIALGAATLGALLLCQRGGAPALACLAVLLLGAAACATVARTGFGRVRTLAGVLGAAAIASVPVALRDDPGIGLVGPAWMFAVVWSTDIAAYFAGRKIGGPKLMPRVSPNKTWSGAIGGLVGAVAAGSLVAVAADLAGLDLPSAASLPVVAGVSALASVLSQAGDLLESGLKRRYGVKDSGKIIPGHGGVMDRLDGFFAVAVLAGLYLALRGSGLIP</sequence>
<evidence type="ECO:0000256" key="13">
    <source>
        <dbReference type="ARBA" id="ARBA00022989"/>
    </source>
</evidence>
<comment type="caution">
    <text evidence="20">The sequence shown here is derived from an EMBL/GenBank/DDBJ whole genome shotgun (WGS) entry which is preliminary data.</text>
</comment>
<dbReference type="AlphaFoldDB" id="A0AAJ1TSD6"/>
<feature type="transmembrane region" description="Helical" evidence="19">
    <location>
        <begin position="146"/>
        <end position="163"/>
    </location>
</feature>
<evidence type="ECO:0000256" key="9">
    <source>
        <dbReference type="ARBA" id="ARBA00022516"/>
    </source>
</evidence>
<keyword evidence="17" id="KW-1208">Phospholipid metabolism</keyword>
<keyword evidence="12 18" id="KW-0548">Nucleotidyltransferase</keyword>
<evidence type="ECO:0000256" key="5">
    <source>
        <dbReference type="ARBA" id="ARBA00010185"/>
    </source>
</evidence>
<keyword evidence="9" id="KW-0444">Lipid biosynthesis</keyword>
<feature type="transmembrane region" description="Helical" evidence="19">
    <location>
        <begin position="115"/>
        <end position="134"/>
    </location>
</feature>
<evidence type="ECO:0000256" key="18">
    <source>
        <dbReference type="RuleBase" id="RU003938"/>
    </source>
</evidence>
<dbReference type="PANTHER" id="PTHR46382">
    <property type="entry name" value="PHOSPHATIDATE CYTIDYLYLTRANSFERASE"/>
    <property type="match status" value="1"/>
</dbReference>
<evidence type="ECO:0000256" key="17">
    <source>
        <dbReference type="ARBA" id="ARBA00023264"/>
    </source>
</evidence>
<dbReference type="GO" id="GO:0005886">
    <property type="term" value="C:plasma membrane"/>
    <property type="evidence" value="ECO:0007669"/>
    <property type="project" value="UniProtKB-SubCell"/>
</dbReference>
<dbReference type="EC" id="2.7.7.41" evidence="6 18"/>
<evidence type="ECO:0000256" key="16">
    <source>
        <dbReference type="ARBA" id="ARBA00023209"/>
    </source>
</evidence>
<feature type="transmembrane region" description="Helical" evidence="19">
    <location>
        <begin position="17"/>
        <end position="37"/>
    </location>
</feature>
<evidence type="ECO:0000256" key="8">
    <source>
        <dbReference type="ARBA" id="ARBA00022475"/>
    </source>
</evidence>
<evidence type="ECO:0000256" key="6">
    <source>
        <dbReference type="ARBA" id="ARBA00012487"/>
    </source>
</evidence>
<keyword evidence="13 19" id="KW-1133">Transmembrane helix</keyword>
<dbReference type="RefSeq" id="WP_230365719.1">
    <property type="nucleotide sequence ID" value="NZ_JAJALK010000003.1"/>
</dbReference>
<keyword evidence="16" id="KW-0594">Phospholipid biosynthesis</keyword>
<dbReference type="PANTHER" id="PTHR46382:SF1">
    <property type="entry name" value="PHOSPHATIDATE CYTIDYLYLTRANSFERASE"/>
    <property type="match status" value="1"/>
</dbReference>
<evidence type="ECO:0000313" key="20">
    <source>
        <dbReference type="EMBL" id="MDQ0542357.1"/>
    </source>
</evidence>
<dbReference type="GO" id="GO:0016024">
    <property type="term" value="P:CDP-diacylglycerol biosynthetic process"/>
    <property type="evidence" value="ECO:0007669"/>
    <property type="project" value="TreeGrafter"/>
</dbReference>
<evidence type="ECO:0000256" key="2">
    <source>
        <dbReference type="ARBA" id="ARBA00004651"/>
    </source>
</evidence>
<feature type="transmembrane region" description="Helical" evidence="19">
    <location>
        <begin position="265"/>
        <end position="284"/>
    </location>
</feature>
<evidence type="ECO:0000256" key="1">
    <source>
        <dbReference type="ARBA" id="ARBA00001698"/>
    </source>
</evidence>
<keyword evidence="15 19" id="KW-0472">Membrane</keyword>
<evidence type="ECO:0000256" key="19">
    <source>
        <dbReference type="SAM" id="Phobius"/>
    </source>
</evidence>
<evidence type="ECO:0000256" key="7">
    <source>
        <dbReference type="ARBA" id="ARBA00019373"/>
    </source>
</evidence>
<evidence type="ECO:0000256" key="15">
    <source>
        <dbReference type="ARBA" id="ARBA00023136"/>
    </source>
</evidence>
<keyword evidence="10 18" id="KW-0808">Transferase</keyword>
<dbReference type="EMBL" id="JAUSWL010000002">
    <property type="protein sequence ID" value="MDQ0542357.1"/>
    <property type="molecule type" value="Genomic_DNA"/>
</dbReference>
<dbReference type="InterPro" id="IPR000374">
    <property type="entry name" value="PC_trans"/>
</dbReference>
<gene>
    <name evidence="20" type="ORF">QO001_001275</name>
</gene>
<comment type="pathway">
    <text evidence="3 18">Phospholipid metabolism; CDP-diacylglycerol biosynthesis; CDP-diacylglycerol from sn-glycerol 3-phosphate: step 3/3.</text>
</comment>
<dbReference type="PROSITE" id="PS01315">
    <property type="entry name" value="CDS"/>
    <property type="match status" value="1"/>
</dbReference>
<keyword evidence="14" id="KW-0443">Lipid metabolism</keyword>
<evidence type="ECO:0000256" key="14">
    <source>
        <dbReference type="ARBA" id="ARBA00023098"/>
    </source>
</evidence>
<evidence type="ECO:0000256" key="12">
    <source>
        <dbReference type="ARBA" id="ARBA00022695"/>
    </source>
</evidence>
<accession>A0AAJ1TSD6</accession>
<comment type="pathway">
    <text evidence="4">Lipid metabolism.</text>
</comment>
<organism evidence="20 21">
    <name type="scientific">Methylobacterium brachiatum</name>
    <dbReference type="NCBI Taxonomy" id="269660"/>
    <lineage>
        <taxon>Bacteria</taxon>
        <taxon>Pseudomonadati</taxon>
        <taxon>Pseudomonadota</taxon>
        <taxon>Alphaproteobacteria</taxon>
        <taxon>Hyphomicrobiales</taxon>
        <taxon>Methylobacteriaceae</taxon>
        <taxon>Methylobacterium</taxon>
    </lineage>
</organism>
<reference evidence="20" key="1">
    <citation type="submission" date="2023-07" db="EMBL/GenBank/DDBJ databases">
        <title>Genomic Encyclopedia of Type Strains, Phase IV (KMG-IV): sequencing the most valuable type-strain genomes for metagenomic binning, comparative biology and taxonomic classification.</title>
        <authorList>
            <person name="Goeker M."/>
        </authorList>
    </citation>
    <scope>NUCLEOTIDE SEQUENCE</scope>
    <source>
        <strain evidence="20">DSM 19569</strain>
    </source>
</reference>
<keyword evidence="11 18" id="KW-0812">Transmembrane</keyword>
<name>A0AAJ1TSD6_9HYPH</name>
<feature type="transmembrane region" description="Helical" evidence="19">
    <location>
        <begin position="184"/>
        <end position="207"/>
    </location>
</feature>